<evidence type="ECO:0000259" key="2">
    <source>
        <dbReference type="PROSITE" id="PS50943"/>
    </source>
</evidence>
<dbReference type="InterPro" id="IPR010982">
    <property type="entry name" value="Lambda_DNA-bd_dom_sf"/>
</dbReference>
<feature type="domain" description="HTH cro/C1-type" evidence="2">
    <location>
        <begin position="20"/>
        <end position="65"/>
    </location>
</feature>
<reference evidence="3 5" key="1">
    <citation type="submission" date="2023-10" db="EMBL/GenBank/DDBJ databases">
        <title>Whole Genome based description of the genera Actinobaculum and Actinotignum reveals a complex phylogenetic relationship within the species included in the genus Actinotignum.</title>
        <authorList>
            <person name="Jensen C.S."/>
            <person name="Dargis R."/>
            <person name="Kemp M."/>
            <person name="Christensen J.J."/>
        </authorList>
    </citation>
    <scope>NUCLEOTIDE SEQUENCE</scope>
    <source>
        <strain evidence="4 5">SLA_B089</strain>
        <strain evidence="3">SLA_B245</strain>
    </source>
</reference>
<evidence type="ECO:0000313" key="6">
    <source>
        <dbReference type="Proteomes" id="UP001288320"/>
    </source>
</evidence>
<dbReference type="InterPro" id="IPR052345">
    <property type="entry name" value="Rad_response_metalloprotease"/>
</dbReference>
<dbReference type="SMART" id="SM00530">
    <property type="entry name" value="HTH_XRE"/>
    <property type="match status" value="1"/>
</dbReference>
<dbReference type="Gene3D" id="1.10.10.2910">
    <property type="match status" value="1"/>
</dbReference>
<dbReference type="PANTHER" id="PTHR43236">
    <property type="entry name" value="ANTITOXIN HIGA1"/>
    <property type="match status" value="1"/>
</dbReference>
<keyword evidence="5" id="KW-1185">Reference proteome</keyword>
<dbReference type="PANTHER" id="PTHR43236:SF1">
    <property type="entry name" value="BLL7220 PROTEIN"/>
    <property type="match status" value="1"/>
</dbReference>
<protein>
    <submittedName>
        <fullName evidence="3">XRE family transcriptional regulator</fullName>
    </submittedName>
</protein>
<evidence type="ECO:0000256" key="1">
    <source>
        <dbReference type="ARBA" id="ARBA00007227"/>
    </source>
</evidence>
<sequence>MEGPVFYSERLELLKDLEALTQTELAEALGVRQSFISQIVNQTRPFPDGLAARASSVFKYPLTFFSVPPTAFDTAVATFRKKSAAPARAERQVVQSVREASRAWNYTSKASGFREFPATLRAKHFATPEDAASHTRKISGLPADAPIRNMTQFAENLGIGVVLNLMGPQKTPGHLGASIPMRENSRPLIALTGPTEGGRTRLTIAHELGHLLFDADLRVPIRGTRSPEENRAFDFAGALLVPEKVMRERIDEHTTMRGFLEVKADYGISVAALIVRAERLAIISADRARSLHIQLSSLGWKKSEPVRIEVEKPSLFGQAAARVWGSRSLAFKMSQTLGIPAKAIDMWLGDSSTAEAQVEKSAMDNVVSLDERRKW</sequence>
<dbReference type="Proteomes" id="UP001284901">
    <property type="component" value="Unassembled WGS sequence"/>
</dbReference>
<dbReference type="EMBL" id="JAWNFY010000007">
    <property type="protein sequence ID" value="MDY5146099.1"/>
    <property type="molecule type" value="Genomic_DNA"/>
</dbReference>
<organism evidence="3 6">
    <name type="scientific">Actinotignum timonense</name>
    <dbReference type="NCBI Taxonomy" id="1870995"/>
    <lineage>
        <taxon>Bacteria</taxon>
        <taxon>Bacillati</taxon>
        <taxon>Actinomycetota</taxon>
        <taxon>Actinomycetes</taxon>
        <taxon>Actinomycetales</taxon>
        <taxon>Actinomycetaceae</taxon>
        <taxon>Actinotignum</taxon>
    </lineage>
</organism>
<dbReference type="Proteomes" id="UP001288320">
    <property type="component" value="Unassembled WGS sequence"/>
</dbReference>
<dbReference type="Gene3D" id="1.10.260.40">
    <property type="entry name" value="lambda repressor-like DNA-binding domains"/>
    <property type="match status" value="1"/>
</dbReference>
<evidence type="ECO:0000313" key="4">
    <source>
        <dbReference type="EMBL" id="MDY5146099.1"/>
    </source>
</evidence>
<dbReference type="RefSeq" id="WP_087069758.1">
    <property type="nucleotide sequence ID" value="NZ_CAUPFC010000025.1"/>
</dbReference>
<comment type="caution">
    <text evidence="3">The sequence shown here is derived from an EMBL/GenBank/DDBJ whole genome shotgun (WGS) entry which is preliminary data.</text>
</comment>
<dbReference type="PROSITE" id="PS50943">
    <property type="entry name" value="HTH_CROC1"/>
    <property type="match status" value="1"/>
</dbReference>
<proteinExistence type="inferred from homology"/>
<dbReference type="CDD" id="cd00093">
    <property type="entry name" value="HTH_XRE"/>
    <property type="match status" value="1"/>
</dbReference>
<dbReference type="Pfam" id="PF01381">
    <property type="entry name" value="HTH_3"/>
    <property type="match status" value="1"/>
</dbReference>
<dbReference type="Pfam" id="PF06114">
    <property type="entry name" value="Peptidase_M78"/>
    <property type="match status" value="1"/>
</dbReference>
<evidence type="ECO:0000313" key="3">
    <source>
        <dbReference type="EMBL" id="MDY5140549.1"/>
    </source>
</evidence>
<dbReference type="SUPFAM" id="SSF47413">
    <property type="entry name" value="lambda repressor-like DNA-binding domains"/>
    <property type="match status" value="1"/>
</dbReference>
<dbReference type="InterPro" id="IPR001387">
    <property type="entry name" value="Cro/C1-type_HTH"/>
</dbReference>
<dbReference type="InterPro" id="IPR010359">
    <property type="entry name" value="IrrE_HExxH"/>
</dbReference>
<gene>
    <name evidence="3" type="ORF">R6G74_04380</name>
    <name evidence="4" type="ORF">R6P33_03530</name>
</gene>
<evidence type="ECO:0000313" key="5">
    <source>
        <dbReference type="Proteomes" id="UP001284901"/>
    </source>
</evidence>
<dbReference type="EMBL" id="JAWNFV010000007">
    <property type="protein sequence ID" value="MDY5140549.1"/>
    <property type="molecule type" value="Genomic_DNA"/>
</dbReference>
<dbReference type="GO" id="GO:0003677">
    <property type="term" value="F:DNA binding"/>
    <property type="evidence" value="ECO:0007669"/>
    <property type="project" value="InterPro"/>
</dbReference>
<accession>A0AAW9HFG4</accession>
<comment type="similarity">
    <text evidence="1">Belongs to the short-chain fatty acyl-CoA assimilation regulator (ScfR) family.</text>
</comment>
<name>A0AAW9HFG4_9ACTO</name>
<dbReference type="AlphaFoldDB" id="A0AAW9HFG4"/>